<keyword evidence="1" id="KW-0175">Coiled coil</keyword>
<gene>
    <name evidence="2" type="ORF">UFOVP616_8</name>
</gene>
<evidence type="ECO:0000313" key="2">
    <source>
        <dbReference type="EMBL" id="CAB4152323.1"/>
    </source>
</evidence>
<evidence type="ECO:0000256" key="1">
    <source>
        <dbReference type="SAM" id="Coils"/>
    </source>
</evidence>
<protein>
    <submittedName>
        <fullName evidence="2">Uncharacterized protein</fullName>
    </submittedName>
</protein>
<organism evidence="2">
    <name type="scientific">uncultured Caudovirales phage</name>
    <dbReference type="NCBI Taxonomy" id="2100421"/>
    <lineage>
        <taxon>Viruses</taxon>
        <taxon>Duplodnaviria</taxon>
        <taxon>Heunggongvirae</taxon>
        <taxon>Uroviricota</taxon>
        <taxon>Caudoviricetes</taxon>
        <taxon>Peduoviridae</taxon>
        <taxon>Maltschvirus</taxon>
        <taxon>Maltschvirus maltsch</taxon>
    </lineage>
</organism>
<accession>A0A6J5N4W2</accession>
<dbReference type="EMBL" id="LR796590">
    <property type="protein sequence ID" value="CAB4152323.1"/>
    <property type="molecule type" value="Genomic_DNA"/>
</dbReference>
<sequence length="99" mass="11452">MNDIEQETFEKAIHSLTVDDKALVERLKCFSTRLIEHDAPAMNRVAMKEAADCIEAQSAEIERLRVEVKAQYDRGYYDGYTRASLEARGLEIREKNDDR</sequence>
<reference evidence="2" key="1">
    <citation type="submission" date="2020-04" db="EMBL/GenBank/DDBJ databases">
        <authorList>
            <person name="Chiriac C."/>
            <person name="Salcher M."/>
            <person name="Ghai R."/>
            <person name="Kavagutti S V."/>
        </authorList>
    </citation>
    <scope>NUCLEOTIDE SEQUENCE</scope>
</reference>
<feature type="coiled-coil region" evidence="1">
    <location>
        <begin position="47"/>
        <end position="74"/>
    </location>
</feature>
<name>A0A6J5N4W2_9CAUD</name>
<proteinExistence type="predicted"/>